<dbReference type="InterPro" id="IPR050490">
    <property type="entry name" value="Bact_solute-bd_prot1"/>
</dbReference>
<evidence type="ECO:0000313" key="5">
    <source>
        <dbReference type="EMBL" id="OEO30146.1"/>
    </source>
</evidence>
<dbReference type="SUPFAM" id="SSF53850">
    <property type="entry name" value="Periplasmic binding protein-like II"/>
    <property type="match status" value="1"/>
</dbReference>
<dbReference type="InterPro" id="IPR006059">
    <property type="entry name" value="SBP"/>
</dbReference>
<evidence type="ECO:0000256" key="2">
    <source>
        <dbReference type="ARBA" id="ARBA00008520"/>
    </source>
</evidence>
<evidence type="ECO:0000256" key="3">
    <source>
        <dbReference type="ARBA" id="ARBA00022764"/>
    </source>
</evidence>
<reference evidence="5 6" key="1">
    <citation type="journal article" date="2015" name="Genome Announc.">
        <title>Genome Assemblies of Three Soil-Associated Devosia species: D. insulae, D. limi, and D. soli.</title>
        <authorList>
            <person name="Hassan Y.I."/>
            <person name="Lepp D."/>
            <person name="Zhou T."/>
        </authorList>
    </citation>
    <scope>NUCLEOTIDE SEQUENCE [LARGE SCALE GENOMIC DNA]</scope>
    <source>
        <strain evidence="5 6">DS-56</strain>
    </source>
</reference>
<feature type="chain" id="PRO_5009190339" description="ABC transporter substrate-binding protein" evidence="4">
    <location>
        <begin position="24"/>
        <end position="412"/>
    </location>
</feature>
<protein>
    <recommendedName>
        <fullName evidence="7">ABC transporter substrate-binding protein</fullName>
    </recommendedName>
</protein>
<dbReference type="PANTHER" id="PTHR43649">
    <property type="entry name" value="ARABINOSE-BINDING PROTEIN-RELATED"/>
    <property type="match status" value="1"/>
</dbReference>
<dbReference type="Gene3D" id="3.40.190.10">
    <property type="entry name" value="Periplasmic binding protein-like II"/>
    <property type="match status" value="2"/>
</dbReference>
<name>A0A1E5XNF8_9HYPH</name>
<dbReference type="PANTHER" id="PTHR43649:SF14">
    <property type="entry name" value="BLR3389 PROTEIN"/>
    <property type="match status" value="1"/>
</dbReference>
<evidence type="ECO:0000313" key="6">
    <source>
        <dbReference type="Proteomes" id="UP000095463"/>
    </source>
</evidence>
<evidence type="ECO:0000256" key="4">
    <source>
        <dbReference type="SAM" id="SignalP"/>
    </source>
</evidence>
<keyword evidence="3" id="KW-0574">Periplasm</keyword>
<keyword evidence="4" id="KW-0732">Signal</keyword>
<evidence type="ECO:0000256" key="1">
    <source>
        <dbReference type="ARBA" id="ARBA00004418"/>
    </source>
</evidence>
<organism evidence="5 6">
    <name type="scientific">Devosia insulae DS-56</name>
    <dbReference type="NCBI Taxonomy" id="1116389"/>
    <lineage>
        <taxon>Bacteria</taxon>
        <taxon>Pseudomonadati</taxon>
        <taxon>Pseudomonadota</taxon>
        <taxon>Alphaproteobacteria</taxon>
        <taxon>Hyphomicrobiales</taxon>
        <taxon>Devosiaceae</taxon>
        <taxon>Devosia</taxon>
    </lineage>
</organism>
<dbReference type="GO" id="GO:0042597">
    <property type="term" value="C:periplasmic space"/>
    <property type="evidence" value="ECO:0007669"/>
    <property type="project" value="UniProtKB-SubCell"/>
</dbReference>
<feature type="signal peptide" evidence="4">
    <location>
        <begin position="1"/>
        <end position="23"/>
    </location>
</feature>
<comment type="caution">
    <text evidence="5">The sequence shown here is derived from an EMBL/GenBank/DDBJ whole genome shotgun (WGS) entry which is preliminary data.</text>
</comment>
<dbReference type="Pfam" id="PF13416">
    <property type="entry name" value="SBP_bac_8"/>
    <property type="match status" value="1"/>
</dbReference>
<sequence length="412" mass="43898">MSLLRTLTVAGLAAVLSAGTAYAQDLILNSDKTEWNPGISAMMDAAGTAAGVKVTVQDITPTDKYQAYMQTSIAGNNAPAFFTWWNGQQLSDLVATGIPADLSAEWDAAIANGDYSEAQRELVSVDGKPYGVLLNVANWVVFYNTAAFEKAGIAAPPTTWEELMADAEKLKAAGYTPFNGPTSGGWMPFIWFSQLVLGGDPDAFVGLTDGTVPYDGPAVQNAFKVWGDMYAKGYFTDPREQDDQKFFVDGTAAMYLIGDWHSGSFAEAGMEPGVGFKTFLMPSLSPDVQQSVIVEASPIVVSKAALDANPELAKAVQSMMGVDASNALGTKIQVYNGNLKAAAPNATIQANKDMVAAAKPRALVRWWEAVPSQIQGDLVAAMGAFMFNPTPEQAAESMKTMQTINADYWASK</sequence>
<dbReference type="OrthoDB" id="9811951at2"/>
<comment type="subcellular location">
    <subcellularLocation>
        <location evidence="1">Periplasm</location>
    </subcellularLocation>
</comment>
<dbReference type="Proteomes" id="UP000095463">
    <property type="component" value="Unassembled WGS sequence"/>
</dbReference>
<gene>
    <name evidence="5" type="ORF">VW23_022745</name>
</gene>
<evidence type="ECO:0008006" key="7">
    <source>
        <dbReference type="Google" id="ProtNLM"/>
    </source>
</evidence>
<dbReference type="AlphaFoldDB" id="A0A1E5XNF8"/>
<comment type="similarity">
    <text evidence="2">Belongs to the bacterial solute-binding protein 1 family.</text>
</comment>
<dbReference type="EMBL" id="LAJE02000228">
    <property type="protein sequence ID" value="OEO30146.1"/>
    <property type="molecule type" value="Genomic_DNA"/>
</dbReference>
<keyword evidence="6" id="KW-1185">Reference proteome</keyword>
<accession>A0A1E5XNF8</accession>
<dbReference type="RefSeq" id="WP_069910625.1">
    <property type="nucleotide sequence ID" value="NZ_LAJE02000228.1"/>
</dbReference>
<proteinExistence type="inferred from homology"/>